<comment type="caution">
    <text evidence="2">The sequence shown here is derived from an EMBL/GenBank/DDBJ whole genome shotgun (WGS) entry which is preliminary data.</text>
</comment>
<dbReference type="SUPFAM" id="SSF142433">
    <property type="entry name" value="CinA-like"/>
    <property type="match status" value="1"/>
</dbReference>
<keyword evidence="2" id="KW-0378">Hydrolase</keyword>
<dbReference type="GO" id="GO:0016787">
    <property type="term" value="F:hydrolase activity"/>
    <property type="evidence" value="ECO:0007669"/>
    <property type="project" value="UniProtKB-KW"/>
</dbReference>
<dbReference type="Gene3D" id="3.90.950.20">
    <property type="entry name" value="CinA-like"/>
    <property type="match status" value="1"/>
</dbReference>
<dbReference type="InterPro" id="IPR008136">
    <property type="entry name" value="CinA_C"/>
</dbReference>
<sequence length="168" mass="17385">MTELIPPSLTRLAHACAERLFARKETVGVSESSSGGLVAAALLSVPGASAYFYGASVTYARPAARAFMGIERLPPGIRSATEPYARIMAGIVSERLGATWGVSETGAAGPAGNSYGDATGHSCMAVAGPVSLSRVIRTGAPDREVNMVLFAEATLQLFLEALETPRQG</sequence>
<organism evidence="2 3">
    <name type="scientific">Camelimonas lactis</name>
    <dbReference type="NCBI Taxonomy" id="659006"/>
    <lineage>
        <taxon>Bacteria</taxon>
        <taxon>Pseudomonadati</taxon>
        <taxon>Pseudomonadota</taxon>
        <taxon>Alphaproteobacteria</taxon>
        <taxon>Hyphomicrobiales</taxon>
        <taxon>Chelatococcaceae</taxon>
        <taxon>Camelimonas</taxon>
    </lineage>
</organism>
<dbReference type="OrthoDB" id="1253990at2"/>
<evidence type="ECO:0000259" key="1">
    <source>
        <dbReference type="Pfam" id="PF02464"/>
    </source>
</evidence>
<name>A0A4V2RX53_9HYPH</name>
<dbReference type="InterPro" id="IPR036653">
    <property type="entry name" value="CinA-like_C"/>
</dbReference>
<reference evidence="2 3" key="1">
    <citation type="submission" date="2019-03" db="EMBL/GenBank/DDBJ databases">
        <title>Genomic Encyclopedia of Type Strains, Phase IV (KMG-IV): sequencing the most valuable type-strain genomes for metagenomic binning, comparative biology and taxonomic classification.</title>
        <authorList>
            <person name="Goeker M."/>
        </authorList>
    </citation>
    <scope>NUCLEOTIDE SEQUENCE [LARGE SCALE GENOMIC DNA]</scope>
    <source>
        <strain evidence="2 3">DSM 22958</strain>
    </source>
</reference>
<dbReference type="Proteomes" id="UP000294881">
    <property type="component" value="Unassembled WGS sequence"/>
</dbReference>
<accession>A0A4V2RX53</accession>
<feature type="domain" description="CinA C-terminal" evidence="1">
    <location>
        <begin position="11"/>
        <end position="161"/>
    </location>
</feature>
<dbReference type="Pfam" id="PF02464">
    <property type="entry name" value="CinA"/>
    <property type="match status" value="1"/>
</dbReference>
<dbReference type="EMBL" id="SLWL01000011">
    <property type="protein sequence ID" value="TCO11835.1"/>
    <property type="molecule type" value="Genomic_DNA"/>
</dbReference>
<proteinExistence type="predicted"/>
<evidence type="ECO:0000313" key="2">
    <source>
        <dbReference type="EMBL" id="TCO11835.1"/>
    </source>
</evidence>
<dbReference type="AlphaFoldDB" id="A0A4V2RX53"/>
<protein>
    <submittedName>
        <fullName evidence="2">PncC family amidohydrolase</fullName>
    </submittedName>
</protein>
<gene>
    <name evidence="2" type="ORF">EV666_111112</name>
</gene>
<keyword evidence="3" id="KW-1185">Reference proteome</keyword>
<evidence type="ECO:0000313" key="3">
    <source>
        <dbReference type="Proteomes" id="UP000294881"/>
    </source>
</evidence>
<dbReference type="RefSeq" id="WP_132008580.1">
    <property type="nucleotide sequence ID" value="NZ_JBHUNN010000002.1"/>
</dbReference>